<keyword evidence="4" id="KW-0488">Methylation</keyword>
<evidence type="ECO:0000256" key="8">
    <source>
        <dbReference type="ARBA" id="ARBA00022942"/>
    </source>
</evidence>
<dbReference type="Pfam" id="PF11566">
    <property type="entry name" value="PI31_Prot_N"/>
    <property type="match status" value="1"/>
</dbReference>
<dbReference type="InterPro" id="IPR013886">
    <property type="entry name" value="PI31_Prot_C"/>
</dbReference>
<protein>
    <recommendedName>
        <fullName evidence="16">Proteasome inhibitor PI31 subunit</fullName>
    </recommendedName>
</protein>
<evidence type="ECO:0000256" key="6">
    <source>
        <dbReference type="ARBA" id="ARBA00022553"/>
    </source>
</evidence>
<evidence type="ECO:0000259" key="13">
    <source>
        <dbReference type="Pfam" id="PF11566"/>
    </source>
</evidence>
<keyword evidence="6" id="KW-0597">Phosphoprotein</keyword>
<keyword evidence="8" id="KW-0647">Proteasome</keyword>
<evidence type="ECO:0008006" key="16">
    <source>
        <dbReference type="Google" id="ProtNLM"/>
    </source>
</evidence>
<dbReference type="GO" id="GO:0070628">
    <property type="term" value="F:proteasome binding"/>
    <property type="evidence" value="ECO:0007669"/>
    <property type="project" value="InterPro"/>
</dbReference>
<dbReference type="Pfam" id="PF08577">
    <property type="entry name" value="PI31_Prot_C"/>
    <property type="match status" value="1"/>
</dbReference>
<evidence type="ECO:0000256" key="7">
    <source>
        <dbReference type="ARBA" id="ARBA00022824"/>
    </source>
</evidence>
<comment type="similarity">
    <text evidence="3">Belongs to the proteasome inhibitor PI31 family.</text>
</comment>
<proteinExistence type="inferred from homology"/>
<keyword evidence="5" id="KW-0963">Cytoplasm</keyword>
<feature type="domain" description="PI31 proteasome regulator C-terminal" evidence="12">
    <location>
        <begin position="246"/>
        <end position="344"/>
    </location>
</feature>
<dbReference type="InterPro" id="IPR045128">
    <property type="entry name" value="PI31-like"/>
</dbReference>
<dbReference type="GO" id="GO:0000502">
    <property type="term" value="C:proteasome complex"/>
    <property type="evidence" value="ECO:0007669"/>
    <property type="project" value="UniProtKB-KW"/>
</dbReference>
<dbReference type="PANTHER" id="PTHR13266">
    <property type="entry name" value="PROTEASOME INHIBITOR"/>
    <property type="match status" value="1"/>
</dbReference>
<feature type="domain" description="PI31 proteasome regulator N-terminal" evidence="13">
    <location>
        <begin position="23"/>
        <end position="174"/>
    </location>
</feature>
<feature type="compositionally biased region" description="Polar residues" evidence="11">
    <location>
        <begin position="403"/>
        <end position="414"/>
    </location>
</feature>
<dbReference type="Proteomes" id="UP001342314">
    <property type="component" value="Unassembled WGS sequence"/>
</dbReference>
<evidence type="ECO:0000256" key="3">
    <source>
        <dbReference type="ARBA" id="ARBA00006405"/>
    </source>
</evidence>
<evidence type="ECO:0000313" key="14">
    <source>
        <dbReference type="EMBL" id="GJN94413.1"/>
    </source>
</evidence>
<evidence type="ECO:0000256" key="2">
    <source>
        <dbReference type="ARBA" id="ARBA00004496"/>
    </source>
</evidence>
<keyword evidence="15" id="KW-1185">Reference proteome</keyword>
<dbReference type="GO" id="GO:0005783">
    <property type="term" value="C:endoplasmic reticulum"/>
    <property type="evidence" value="ECO:0007669"/>
    <property type="project" value="UniProtKB-SubCell"/>
</dbReference>
<dbReference type="EMBL" id="BQKY01000017">
    <property type="protein sequence ID" value="GJN94413.1"/>
    <property type="molecule type" value="Genomic_DNA"/>
</dbReference>
<comment type="caution">
    <text evidence="14">The sequence shown here is derived from an EMBL/GenBank/DDBJ whole genome shotgun (WGS) entry which is preliminary data.</text>
</comment>
<evidence type="ECO:0000256" key="1">
    <source>
        <dbReference type="ARBA" id="ARBA00004240"/>
    </source>
</evidence>
<accession>A0AAV5GW00</accession>
<keyword evidence="9" id="KW-0007">Acetylation</keyword>
<evidence type="ECO:0000256" key="5">
    <source>
        <dbReference type="ARBA" id="ARBA00022490"/>
    </source>
</evidence>
<dbReference type="PANTHER" id="PTHR13266:SF1">
    <property type="entry name" value="PROTEASOME INHIBITOR PI31 SUBUNIT"/>
    <property type="match status" value="1"/>
</dbReference>
<feature type="compositionally biased region" description="Gly residues" evidence="11">
    <location>
        <begin position="374"/>
        <end position="391"/>
    </location>
</feature>
<evidence type="ECO:0000256" key="4">
    <source>
        <dbReference type="ARBA" id="ARBA00022481"/>
    </source>
</evidence>
<dbReference type="InterPro" id="IPR021625">
    <property type="entry name" value="PI31_Prot_N"/>
</dbReference>
<feature type="compositionally biased region" description="Gly residues" evidence="11">
    <location>
        <begin position="352"/>
        <end position="363"/>
    </location>
</feature>
<keyword evidence="7" id="KW-0256">Endoplasmic reticulum</keyword>
<comment type="subcellular location">
    <subcellularLocation>
        <location evidence="2">Cytoplasm</location>
    </subcellularLocation>
    <subcellularLocation>
        <location evidence="1">Endoplasmic reticulum</location>
    </subcellularLocation>
</comment>
<gene>
    <name evidence="14" type="ORF">Rhopal_007493-T1</name>
</gene>
<dbReference type="AlphaFoldDB" id="A0AAV5GW00"/>
<feature type="region of interest" description="Disordered" evidence="11">
    <location>
        <begin position="49"/>
        <end position="71"/>
    </location>
</feature>
<evidence type="ECO:0000259" key="12">
    <source>
        <dbReference type="Pfam" id="PF08577"/>
    </source>
</evidence>
<sequence length="414" mass="41202">MPDPLDPAALCALAPSLVAPDCSLATPAHALALVVHALHSALAFRLVDPAPPPPPAESTDEHATPNRLPDSWPAPGAELKFRYKHAQSSLDFVVSIVQLGDRLLVAGAAVDNPQKSSSFDLVVADYFSLSSFPCPASSLSPSTGTPFSAPHRLKDFVALYRINVLQRLIPGLHKDGYEELPASASSSSGSGAGAGRRGPPYLPDRGGPMGMFPPSNPSRPPRNDPLAIPGSGNSHRGGAFGPLAEIGRRDLDPLGGMGGTFGLGGLGGRGGFGGGLGGGGDDGGGMVMGPDHPLFRERFGPGGIGGGVGGVGGGGGMDGRRWGGDGFLPPMGAPPGARFDPVGPTNGPPSGELGGPNAGGGPFRPGQPQPPPGGGGGAFGGAGGGGGGGPGARQVHPDLERPGTNSEWQNSMFG</sequence>
<feature type="region of interest" description="Disordered" evidence="11">
    <location>
        <begin position="326"/>
        <end position="414"/>
    </location>
</feature>
<evidence type="ECO:0000256" key="10">
    <source>
        <dbReference type="ARBA" id="ARBA00024805"/>
    </source>
</evidence>
<evidence type="ECO:0000313" key="15">
    <source>
        <dbReference type="Proteomes" id="UP001342314"/>
    </source>
</evidence>
<dbReference type="GO" id="GO:0004866">
    <property type="term" value="F:endopeptidase inhibitor activity"/>
    <property type="evidence" value="ECO:0007669"/>
    <property type="project" value="InterPro"/>
</dbReference>
<comment type="function">
    <text evidence="10">Plays an important role in control of proteasome function. Inhibits the hydrolysis of protein and peptide substrates by the 20S proteasome. Also inhibits the activation of the proteasome by the proteasome regulatory proteins PA700 and PA28.</text>
</comment>
<reference evidence="14 15" key="1">
    <citation type="submission" date="2021-12" db="EMBL/GenBank/DDBJ databases">
        <title>High titer production of polyol ester of fatty acids by Rhodotorula paludigena BS15 towards product separation-free biomass refinery.</title>
        <authorList>
            <person name="Mano J."/>
            <person name="Ono H."/>
            <person name="Tanaka T."/>
            <person name="Naito K."/>
            <person name="Sushida H."/>
            <person name="Ike M."/>
            <person name="Tokuyasu K."/>
            <person name="Kitaoka M."/>
        </authorList>
    </citation>
    <scope>NUCLEOTIDE SEQUENCE [LARGE SCALE GENOMIC DNA]</scope>
    <source>
        <strain evidence="14 15">BS15</strain>
    </source>
</reference>
<name>A0AAV5GW00_9BASI</name>
<evidence type="ECO:0000256" key="11">
    <source>
        <dbReference type="SAM" id="MobiDB-lite"/>
    </source>
</evidence>
<evidence type="ECO:0000256" key="9">
    <source>
        <dbReference type="ARBA" id="ARBA00022990"/>
    </source>
</evidence>
<dbReference type="GO" id="GO:0043161">
    <property type="term" value="P:proteasome-mediated ubiquitin-dependent protein catabolic process"/>
    <property type="evidence" value="ECO:0007669"/>
    <property type="project" value="InterPro"/>
</dbReference>
<organism evidence="14 15">
    <name type="scientific">Rhodotorula paludigena</name>
    <dbReference type="NCBI Taxonomy" id="86838"/>
    <lineage>
        <taxon>Eukaryota</taxon>
        <taxon>Fungi</taxon>
        <taxon>Dikarya</taxon>
        <taxon>Basidiomycota</taxon>
        <taxon>Pucciniomycotina</taxon>
        <taxon>Microbotryomycetes</taxon>
        <taxon>Sporidiobolales</taxon>
        <taxon>Sporidiobolaceae</taxon>
        <taxon>Rhodotorula</taxon>
    </lineage>
</organism>
<dbReference type="Gene3D" id="3.40.1000.30">
    <property type="match status" value="1"/>
</dbReference>
<feature type="region of interest" description="Disordered" evidence="11">
    <location>
        <begin position="180"/>
        <end position="240"/>
    </location>
</feature>